<evidence type="ECO:0000256" key="2">
    <source>
        <dbReference type="ARBA" id="ARBA00022692"/>
    </source>
</evidence>
<feature type="coiled-coil region" evidence="11">
    <location>
        <begin position="70"/>
        <end position="118"/>
    </location>
</feature>
<organism evidence="12 13">
    <name type="scientific">Tetrapyrgos nigripes</name>
    <dbReference type="NCBI Taxonomy" id="182062"/>
    <lineage>
        <taxon>Eukaryota</taxon>
        <taxon>Fungi</taxon>
        <taxon>Dikarya</taxon>
        <taxon>Basidiomycota</taxon>
        <taxon>Agaricomycotina</taxon>
        <taxon>Agaricomycetes</taxon>
        <taxon>Agaricomycetidae</taxon>
        <taxon>Agaricales</taxon>
        <taxon>Marasmiineae</taxon>
        <taxon>Marasmiaceae</taxon>
        <taxon>Tetrapyrgos</taxon>
    </lineage>
</organism>
<feature type="transmembrane region" description="Helical" evidence="10">
    <location>
        <begin position="189"/>
        <end position="209"/>
    </location>
</feature>
<feature type="transmembrane region" description="Helical" evidence="10">
    <location>
        <begin position="301"/>
        <end position="320"/>
    </location>
</feature>
<dbReference type="PANTHER" id="PTHR31961:SF3">
    <property type="entry name" value="SENSITIVE TO HIGH EXPRESSION PROTEIN 9, MITOCHONDRIAL"/>
    <property type="match status" value="1"/>
</dbReference>
<name>A0A8H5LMS0_9AGAR</name>
<dbReference type="InterPro" id="IPR008839">
    <property type="entry name" value="MDM33_fungi"/>
</dbReference>
<keyword evidence="13" id="KW-1185">Reference proteome</keyword>
<keyword evidence="5 10" id="KW-1133">Transmembrane helix</keyword>
<dbReference type="PANTHER" id="PTHR31961">
    <property type="entry name" value="SENSITIVE TO HIGH EXPRESSION PROTEIN 9, MITOCHONDRIAL"/>
    <property type="match status" value="1"/>
</dbReference>
<evidence type="ECO:0000313" key="12">
    <source>
        <dbReference type="EMBL" id="KAF5362962.1"/>
    </source>
</evidence>
<dbReference type="GO" id="GO:0007007">
    <property type="term" value="P:inner mitochondrial membrane organization"/>
    <property type="evidence" value="ECO:0007669"/>
    <property type="project" value="TreeGrafter"/>
</dbReference>
<dbReference type="AlphaFoldDB" id="A0A8H5LMS0"/>
<evidence type="ECO:0000256" key="8">
    <source>
        <dbReference type="ARBA" id="ARBA00023136"/>
    </source>
</evidence>
<keyword evidence="8 10" id="KW-0472">Membrane</keyword>
<keyword evidence="3 10" id="KW-0999">Mitochondrion inner membrane</keyword>
<evidence type="ECO:0000256" key="11">
    <source>
        <dbReference type="SAM" id="Coils"/>
    </source>
</evidence>
<feature type="coiled-coil region" evidence="11">
    <location>
        <begin position="218"/>
        <end position="260"/>
    </location>
</feature>
<evidence type="ECO:0000256" key="9">
    <source>
        <dbReference type="ARBA" id="ARBA00024807"/>
    </source>
</evidence>
<comment type="caution">
    <text evidence="12">The sequence shown here is derived from an EMBL/GenBank/DDBJ whole genome shotgun (WGS) entry which is preliminary data.</text>
</comment>
<dbReference type="Proteomes" id="UP000559256">
    <property type="component" value="Unassembled WGS sequence"/>
</dbReference>
<evidence type="ECO:0000313" key="13">
    <source>
        <dbReference type="Proteomes" id="UP000559256"/>
    </source>
</evidence>
<evidence type="ECO:0000256" key="5">
    <source>
        <dbReference type="ARBA" id="ARBA00022989"/>
    </source>
</evidence>
<reference evidence="12 13" key="1">
    <citation type="journal article" date="2020" name="ISME J.">
        <title>Uncovering the hidden diversity of litter-decomposition mechanisms in mushroom-forming fungi.</title>
        <authorList>
            <person name="Floudas D."/>
            <person name="Bentzer J."/>
            <person name="Ahren D."/>
            <person name="Johansson T."/>
            <person name="Persson P."/>
            <person name="Tunlid A."/>
        </authorList>
    </citation>
    <scope>NUCLEOTIDE SEQUENCE [LARGE SCALE GENOMIC DNA]</scope>
    <source>
        <strain evidence="12 13">CBS 291.85</strain>
    </source>
</reference>
<proteinExistence type="inferred from homology"/>
<accession>A0A8H5LMS0</accession>
<keyword evidence="2 10" id="KW-0812">Transmembrane</keyword>
<comment type="subunit">
    <text evidence="10">Homooligomer.</text>
</comment>
<comment type="similarity">
    <text evidence="1 10">Belongs to the SHE9 family.</text>
</comment>
<dbReference type="OrthoDB" id="5595506at2759"/>
<evidence type="ECO:0000256" key="4">
    <source>
        <dbReference type="ARBA" id="ARBA00022946"/>
    </source>
</evidence>
<evidence type="ECO:0000256" key="3">
    <source>
        <dbReference type="ARBA" id="ARBA00022792"/>
    </source>
</evidence>
<dbReference type="Pfam" id="PF05546">
    <property type="entry name" value="She9_MDM33"/>
    <property type="match status" value="1"/>
</dbReference>
<evidence type="ECO:0000256" key="7">
    <source>
        <dbReference type="ARBA" id="ARBA00023128"/>
    </source>
</evidence>
<dbReference type="EMBL" id="JAACJM010000036">
    <property type="protein sequence ID" value="KAF5362962.1"/>
    <property type="molecule type" value="Genomic_DNA"/>
</dbReference>
<sequence length="322" mass="36507">MLRASLASAARRPRVLRQFSSTSSTWNGPSLSDEAAIKFRQSADDFTASTKITFSQLGAQLNKVTGYEEIEALKQRVVEQEGRINQVRQAAREAKIRYEKAVEQRSQSQREVNDLLQRKSTWTDNDVSRFTTLVREDHHYEQEEARAKVAVDETEAAVEREFTELTRTILARYHEEQVWSDKIRSASTYGQLAALGLNLVVFILAIVLVEPWKRKRLAQTFEKKVEEMEAEYRVALDSNVQRLQEQLEDQTKVLLTLSELVSKTEASKLPASEEEVEEIDEPPLIAESWTRAVRDRHFGEAVATGAVAASIIGALGWIWLGG</sequence>
<comment type="subcellular location">
    <subcellularLocation>
        <location evidence="10">Mitochondrion inner membrane</location>
        <topology evidence="10">Multi-pass membrane protein</topology>
    </subcellularLocation>
</comment>
<dbReference type="GO" id="GO:0005743">
    <property type="term" value="C:mitochondrial inner membrane"/>
    <property type="evidence" value="ECO:0007669"/>
    <property type="project" value="UniProtKB-SubCell"/>
</dbReference>
<evidence type="ECO:0000256" key="10">
    <source>
        <dbReference type="RuleBase" id="RU364128"/>
    </source>
</evidence>
<evidence type="ECO:0000256" key="1">
    <source>
        <dbReference type="ARBA" id="ARBA00007472"/>
    </source>
</evidence>
<keyword evidence="7 10" id="KW-0496">Mitochondrion</keyword>
<evidence type="ECO:0000256" key="6">
    <source>
        <dbReference type="ARBA" id="ARBA00023054"/>
    </source>
</evidence>
<gene>
    <name evidence="12" type="ORF">D9758_007116</name>
</gene>
<keyword evidence="4 10" id="KW-0809">Transit peptide</keyword>
<protein>
    <recommendedName>
        <fullName evidence="10">Sensitive to high expression protein 9, mitochondrial</fullName>
    </recommendedName>
</protein>
<keyword evidence="6 11" id="KW-0175">Coiled coil</keyword>
<comment type="function">
    <text evidence="9">Required for the maintenance of the structure of the mitochondrial inner membrane. Involved in mitochondrial morphology. Causes growth arrest when highly overexpressed.</text>
</comment>